<dbReference type="AlphaFoldDB" id="A0A2I8VS25"/>
<dbReference type="OrthoDB" id="387164at2157"/>
<accession>A0A2I8VS25</accession>
<dbReference type="KEGG" id="srub:C2R22_24470"/>
<feature type="compositionally biased region" description="Basic and acidic residues" evidence="1">
    <location>
        <begin position="14"/>
        <end position="37"/>
    </location>
</feature>
<evidence type="ECO:0000313" key="3">
    <source>
        <dbReference type="Proteomes" id="UP000236584"/>
    </source>
</evidence>
<protein>
    <submittedName>
        <fullName evidence="2">Uncharacterized protein</fullName>
    </submittedName>
</protein>
<name>A0A2I8VS25_9EURY</name>
<gene>
    <name evidence="2" type="ORF">C2R22_24470</name>
</gene>
<evidence type="ECO:0000256" key="1">
    <source>
        <dbReference type="SAM" id="MobiDB-lite"/>
    </source>
</evidence>
<reference evidence="2 3" key="1">
    <citation type="submission" date="2018-01" db="EMBL/GenBank/DDBJ databases">
        <title>Complete genome sequence of Salinigranum rubrum GX10T, an extremely halophilic archaeon isolated from a marine solar saltern.</title>
        <authorList>
            <person name="Han S."/>
        </authorList>
    </citation>
    <scope>NUCLEOTIDE SEQUENCE [LARGE SCALE GENOMIC DNA]</scope>
    <source>
        <strain evidence="2 3">GX10</strain>
        <plasmid evidence="3">Plasmid unnamed5</plasmid>
    </source>
</reference>
<dbReference type="GeneID" id="35595320"/>
<dbReference type="RefSeq" id="WP_103428364.1">
    <property type="nucleotide sequence ID" value="NZ_CP026314.1"/>
</dbReference>
<dbReference type="EMBL" id="CP026314">
    <property type="protein sequence ID" value="AUV84686.1"/>
    <property type="molecule type" value="Genomic_DNA"/>
</dbReference>
<proteinExistence type="predicted"/>
<organism evidence="2 3">
    <name type="scientific">Salinigranum rubrum</name>
    <dbReference type="NCBI Taxonomy" id="755307"/>
    <lineage>
        <taxon>Archaea</taxon>
        <taxon>Methanobacteriati</taxon>
        <taxon>Methanobacteriota</taxon>
        <taxon>Stenosarchaea group</taxon>
        <taxon>Halobacteria</taxon>
        <taxon>Halobacteriales</taxon>
        <taxon>Haloferacaceae</taxon>
        <taxon>Salinigranum</taxon>
    </lineage>
</organism>
<geneLocation type="plasmid" evidence="2 3">
    <name>unnamed5</name>
</geneLocation>
<keyword evidence="3" id="KW-1185">Reference proteome</keyword>
<sequence length="209" mass="23282">MHIESREPAVQVQRCDRLEPSAHATDESTSPYRHDDWFGDNDITDDREPEAFDRSVLHTGTTKEEWVAMTILRRNATVLCPHCLANDDQSIEISDPNEHVPRIIIVESPHGTDIMVELAVLPKSHRACPRCGSVTFGGPLADRTFEAFKHILDEVVASAKIADYPPSKLRQARSDALAQKGRDDGPHDVTIMADFVRDLASNDDSDSDN</sequence>
<keyword evidence="2" id="KW-0614">Plasmid</keyword>
<evidence type="ECO:0000313" key="2">
    <source>
        <dbReference type="EMBL" id="AUV84686.1"/>
    </source>
</evidence>
<feature type="region of interest" description="Disordered" evidence="1">
    <location>
        <begin position="1"/>
        <end position="42"/>
    </location>
</feature>
<dbReference type="Proteomes" id="UP000236584">
    <property type="component" value="Plasmid unnamed5"/>
</dbReference>